<dbReference type="EMBL" id="WUMU01000004">
    <property type="protein sequence ID" value="MXN17384.1"/>
    <property type="molecule type" value="Genomic_DNA"/>
</dbReference>
<dbReference type="PANTHER" id="PTHR47894">
    <property type="entry name" value="HTH-TYPE TRANSCRIPTIONAL REGULATOR GADX"/>
    <property type="match status" value="1"/>
</dbReference>
<gene>
    <name evidence="5" type="ORF">GR170_06030</name>
</gene>
<sequence>MQHASTPQVLSAAATGMDRFIGRYGLCQDSFFGTLGLDPETLSAPTRQMDLGTYCRMMEYGAERTGDGSFGLAYGQDFTPQMLGLIGYIATSSANLGEAAQNLATFFPWHQQGTTTTLCQQDGLCWLSYRIDPARVAERRQDALVTMGMYCNVFRHAAGPGWSPELIDLEQPDCGDRAQIEAAFGAPVRFGQATNALVYRKADGARAMPGADAALRELLCCNLRSLGMAQAEPDTAARTAALIRENLSEPGLDLDFVAERLQMPRWTLQRRLHDAGTSFADLLEGERRRMAARYLAVPKLSVSVIAERLGYSEPSAFTRAFRRWEGVAPATYRRSTAAPLRH</sequence>
<organism evidence="5 6">
    <name type="scientific">Pseudooceanicola albus</name>
    <dbReference type="NCBI Taxonomy" id="2692189"/>
    <lineage>
        <taxon>Bacteria</taxon>
        <taxon>Pseudomonadati</taxon>
        <taxon>Pseudomonadota</taxon>
        <taxon>Alphaproteobacteria</taxon>
        <taxon>Rhodobacterales</taxon>
        <taxon>Paracoccaceae</taxon>
        <taxon>Pseudooceanicola</taxon>
    </lineage>
</organism>
<dbReference type="InterPro" id="IPR020449">
    <property type="entry name" value="Tscrpt_reg_AraC-type_HTH"/>
</dbReference>
<keyword evidence="6" id="KW-1185">Reference proteome</keyword>
<comment type="caution">
    <text evidence="5">The sequence shown here is derived from an EMBL/GenBank/DDBJ whole genome shotgun (WGS) entry which is preliminary data.</text>
</comment>
<keyword evidence="2" id="KW-0238">DNA-binding</keyword>
<proteinExistence type="predicted"/>
<protein>
    <submittedName>
        <fullName evidence="5">Helix-turn-helix domain-containing protein</fullName>
    </submittedName>
</protein>
<evidence type="ECO:0000256" key="3">
    <source>
        <dbReference type="ARBA" id="ARBA00023163"/>
    </source>
</evidence>
<dbReference type="SUPFAM" id="SSF46689">
    <property type="entry name" value="Homeodomain-like"/>
    <property type="match status" value="1"/>
</dbReference>
<dbReference type="Gene3D" id="1.10.10.60">
    <property type="entry name" value="Homeodomain-like"/>
    <property type="match status" value="1"/>
</dbReference>
<keyword evidence="1" id="KW-0805">Transcription regulation</keyword>
<evidence type="ECO:0000259" key="4">
    <source>
        <dbReference type="PROSITE" id="PS01124"/>
    </source>
</evidence>
<dbReference type="PRINTS" id="PR00032">
    <property type="entry name" value="HTHARAC"/>
</dbReference>
<dbReference type="InterPro" id="IPR018060">
    <property type="entry name" value="HTH_AraC"/>
</dbReference>
<dbReference type="GO" id="GO:0003700">
    <property type="term" value="F:DNA-binding transcription factor activity"/>
    <property type="evidence" value="ECO:0007669"/>
    <property type="project" value="InterPro"/>
</dbReference>
<accession>A0A6L7FZ62</accession>
<evidence type="ECO:0000256" key="1">
    <source>
        <dbReference type="ARBA" id="ARBA00023015"/>
    </source>
</evidence>
<dbReference type="SMART" id="SM00342">
    <property type="entry name" value="HTH_ARAC"/>
    <property type="match status" value="1"/>
</dbReference>
<dbReference type="Pfam" id="PF12833">
    <property type="entry name" value="HTH_18"/>
    <property type="match status" value="1"/>
</dbReference>
<keyword evidence="3" id="KW-0804">Transcription</keyword>
<dbReference type="AlphaFoldDB" id="A0A6L7FZ62"/>
<evidence type="ECO:0000256" key="2">
    <source>
        <dbReference type="ARBA" id="ARBA00023125"/>
    </source>
</evidence>
<dbReference type="Proteomes" id="UP000477911">
    <property type="component" value="Unassembled WGS sequence"/>
</dbReference>
<dbReference type="GO" id="GO:0005829">
    <property type="term" value="C:cytosol"/>
    <property type="evidence" value="ECO:0007669"/>
    <property type="project" value="TreeGrafter"/>
</dbReference>
<name>A0A6L7FZ62_9RHOB</name>
<reference evidence="5 6" key="1">
    <citation type="submission" date="2019-12" db="EMBL/GenBank/DDBJ databases">
        <authorList>
            <person name="Li M."/>
        </authorList>
    </citation>
    <scope>NUCLEOTIDE SEQUENCE [LARGE SCALE GENOMIC DNA]</scope>
    <source>
        <strain evidence="5 6">GBMRC 2024</strain>
    </source>
</reference>
<evidence type="ECO:0000313" key="6">
    <source>
        <dbReference type="Proteomes" id="UP000477911"/>
    </source>
</evidence>
<dbReference type="InterPro" id="IPR009057">
    <property type="entry name" value="Homeodomain-like_sf"/>
</dbReference>
<dbReference type="PROSITE" id="PS01124">
    <property type="entry name" value="HTH_ARAC_FAMILY_2"/>
    <property type="match status" value="1"/>
</dbReference>
<dbReference type="GO" id="GO:0000976">
    <property type="term" value="F:transcription cis-regulatory region binding"/>
    <property type="evidence" value="ECO:0007669"/>
    <property type="project" value="TreeGrafter"/>
</dbReference>
<dbReference type="PANTHER" id="PTHR47894:SF4">
    <property type="entry name" value="HTH-TYPE TRANSCRIPTIONAL REGULATOR GADX"/>
    <property type="match status" value="1"/>
</dbReference>
<evidence type="ECO:0000313" key="5">
    <source>
        <dbReference type="EMBL" id="MXN17384.1"/>
    </source>
</evidence>
<dbReference type="InterPro" id="IPR032687">
    <property type="entry name" value="AraC-type_N"/>
</dbReference>
<dbReference type="Pfam" id="PF12625">
    <property type="entry name" value="Arabinose_bd"/>
    <property type="match status" value="1"/>
</dbReference>
<feature type="domain" description="HTH araC/xylS-type" evidence="4">
    <location>
        <begin position="237"/>
        <end position="335"/>
    </location>
</feature>
<dbReference type="RefSeq" id="WP_160892664.1">
    <property type="nucleotide sequence ID" value="NZ_WUMU01000004.1"/>
</dbReference>